<comment type="caution">
    <text evidence="3">The sequence shown here is derived from an EMBL/GenBank/DDBJ whole genome shotgun (WGS) entry which is preliminary data.</text>
</comment>
<keyword evidence="4" id="KW-1185">Reference proteome</keyword>
<feature type="transmembrane region" description="Helical" evidence="2">
    <location>
        <begin position="82"/>
        <end position="109"/>
    </location>
</feature>
<proteinExistence type="predicted"/>
<feature type="compositionally biased region" description="Low complexity" evidence="1">
    <location>
        <begin position="264"/>
        <end position="281"/>
    </location>
</feature>
<evidence type="ECO:0000256" key="2">
    <source>
        <dbReference type="SAM" id="Phobius"/>
    </source>
</evidence>
<feature type="transmembrane region" description="Helical" evidence="2">
    <location>
        <begin position="156"/>
        <end position="176"/>
    </location>
</feature>
<name>A0A1Y2I234_9FUNG</name>
<evidence type="ECO:0000313" key="4">
    <source>
        <dbReference type="Proteomes" id="UP000193411"/>
    </source>
</evidence>
<feature type="transmembrane region" description="Helical" evidence="2">
    <location>
        <begin position="121"/>
        <end position="144"/>
    </location>
</feature>
<feature type="transmembrane region" description="Helical" evidence="2">
    <location>
        <begin position="12"/>
        <end position="34"/>
    </location>
</feature>
<dbReference type="AlphaFoldDB" id="A0A1Y2I234"/>
<keyword evidence="2" id="KW-0472">Membrane</keyword>
<dbReference type="OrthoDB" id="10667557at2759"/>
<evidence type="ECO:0000313" key="3">
    <source>
        <dbReference type="EMBL" id="ORZ40927.1"/>
    </source>
</evidence>
<sequence length="406" mass="44609">MALGRLLRPVIYVALITLPIAFCIWVVWSLSWMAEPISPSVAGLSGEDAPRGLVLARTLNEQRVVGSGSRDTSLFGDFKNDFWALIIVYCFWIVVNLIMSGLSSWMCFLEYKRNRVDNSTWFRNSMFCLVTIIVLTEIFVKVALPERLVRMNAATFLWLLIKDGLMVGFAFGWDFTIPSSSAKSKKATPPSRSNSSNSVQNPESRQMGAISRSASATSDMTLQSSSQDNLLKSPQANGRLAPGVVVGHHPSMHRNASRARSARSAKGMSSASFTSSTAGTTLTGNTLVLGPMHVNANGSVSPNAAPTSASATLSLGRHMQPHAHPPMPTSPMTPDYPCLTARFSLGITRLNRRPTHLSFGRQQPLRQQVQPLPLLLKLKTPFNSNFHHYHHLHHRPCPAMARRGHL</sequence>
<organism evidence="3 4">
    <name type="scientific">Catenaria anguillulae PL171</name>
    <dbReference type="NCBI Taxonomy" id="765915"/>
    <lineage>
        <taxon>Eukaryota</taxon>
        <taxon>Fungi</taxon>
        <taxon>Fungi incertae sedis</taxon>
        <taxon>Blastocladiomycota</taxon>
        <taxon>Blastocladiomycetes</taxon>
        <taxon>Blastocladiales</taxon>
        <taxon>Catenariaceae</taxon>
        <taxon>Catenaria</taxon>
    </lineage>
</organism>
<feature type="compositionally biased region" description="Basic residues" evidence="1">
    <location>
        <begin position="250"/>
        <end position="263"/>
    </location>
</feature>
<feature type="region of interest" description="Disordered" evidence="1">
    <location>
        <begin position="180"/>
        <end position="281"/>
    </location>
</feature>
<dbReference type="EMBL" id="MCFL01000002">
    <property type="protein sequence ID" value="ORZ40927.1"/>
    <property type="molecule type" value="Genomic_DNA"/>
</dbReference>
<reference evidence="3 4" key="1">
    <citation type="submission" date="2016-07" db="EMBL/GenBank/DDBJ databases">
        <title>Pervasive Adenine N6-methylation of Active Genes in Fungi.</title>
        <authorList>
            <consortium name="DOE Joint Genome Institute"/>
            <person name="Mondo S.J."/>
            <person name="Dannebaum R.O."/>
            <person name="Kuo R.C."/>
            <person name="Labutti K."/>
            <person name="Haridas S."/>
            <person name="Kuo A."/>
            <person name="Salamov A."/>
            <person name="Ahrendt S.R."/>
            <person name="Lipzen A."/>
            <person name="Sullivan W."/>
            <person name="Andreopoulos W.B."/>
            <person name="Clum A."/>
            <person name="Lindquist E."/>
            <person name="Daum C."/>
            <person name="Ramamoorthy G.K."/>
            <person name="Gryganskyi A."/>
            <person name="Culley D."/>
            <person name="Magnuson J.K."/>
            <person name="James T.Y."/>
            <person name="O'Malley M.A."/>
            <person name="Stajich J.E."/>
            <person name="Spatafora J.W."/>
            <person name="Visel A."/>
            <person name="Grigoriev I.V."/>
        </authorList>
    </citation>
    <scope>NUCLEOTIDE SEQUENCE [LARGE SCALE GENOMIC DNA]</scope>
    <source>
        <strain evidence="3 4">PL171</strain>
    </source>
</reference>
<gene>
    <name evidence="3" type="ORF">BCR44DRAFT_375094</name>
</gene>
<feature type="non-terminal residue" evidence="3">
    <location>
        <position position="406"/>
    </location>
</feature>
<feature type="compositionally biased region" description="Low complexity" evidence="1">
    <location>
        <begin position="180"/>
        <end position="193"/>
    </location>
</feature>
<keyword evidence="2" id="KW-0812">Transmembrane</keyword>
<feature type="compositionally biased region" description="Polar residues" evidence="1">
    <location>
        <begin position="194"/>
        <end position="204"/>
    </location>
</feature>
<keyword evidence="2" id="KW-1133">Transmembrane helix</keyword>
<dbReference type="Proteomes" id="UP000193411">
    <property type="component" value="Unassembled WGS sequence"/>
</dbReference>
<protein>
    <submittedName>
        <fullName evidence="3">Uncharacterized protein</fullName>
    </submittedName>
</protein>
<feature type="compositionally biased region" description="Polar residues" evidence="1">
    <location>
        <begin position="212"/>
        <end position="236"/>
    </location>
</feature>
<evidence type="ECO:0000256" key="1">
    <source>
        <dbReference type="SAM" id="MobiDB-lite"/>
    </source>
</evidence>
<accession>A0A1Y2I234</accession>